<dbReference type="EMBL" id="CP119935">
    <property type="protein sequence ID" value="WFD02550.1"/>
    <property type="molecule type" value="Genomic_DNA"/>
</dbReference>
<evidence type="ECO:0000256" key="4">
    <source>
        <dbReference type="ARBA" id="ARBA00023242"/>
    </source>
</evidence>
<dbReference type="GO" id="GO:0017056">
    <property type="term" value="F:structural constituent of nuclear pore"/>
    <property type="evidence" value="ECO:0007669"/>
    <property type="project" value="TreeGrafter"/>
</dbReference>
<dbReference type="GO" id="GO:0036228">
    <property type="term" value="P:protein localization to nuclear inner membrane"/>
    <property type="evidence" value="ECO:0007669"/>
    <property type="project" value="TreeGrafter"/>
</dbReference>
<feature type="compositionally biased region" description="Low complexity" evidence="6">
    <location>
        <begin position="103"/>
        <end position="137"/>
    </location>
</feature>
<keyword evidence="3" id="KW-0906">Nuclear pore complex</keyword>
<dbReference type="InterPro" id="IPR025574">
    <property type="entry name" value="Nucleoporin_FG_rpt"/>
</dbReference>
<feature type="compositionally biased region" description="Low complexity" evidence="6">
    <location>
        <begin position="178"/>
        <end position="200"/>
    </location>
</feature>
<feature type="compositionally biased region" description="Low complexity" evidence="6">
    <location>
        <begin position="29"/>
        <end position="39"/>
    </location>
</feature>
<evidence type="ECO:0000256" key="6">
    <source>
        <dbReference type="SAM" id="MobiDB-lite"/>
    </source>
</evidence>
<evidence type="ECO:0000256" key="5">
    <source>
        <dbReference type="SAM" id="Coils"/>
    </source>
</evidence>
<keyword evidence="9" id="KW-1185">Reference proteome</keyword>
<feature type="compositionally biased region" description="Low complexity" evidence="6">
    <location>
        <begin position="157"/>
        <end position="171"/>
    </location>
</feature>
<evidence type="ECO:0000256" key="1">
    <source>
        <dbReference type="ARBA" id="ARBA00004567"/>
    </source>
</evidence>
<keyword evidence="2" id="KW-0813">Transport</keyword>
<dbReference type="Pfam" id="PF13634">
    <property type="entry name" value="Nucleoporin_FG"/>
    <property type="match status" value="1"/>
</dbReference>
<feature type="coiled-coil region" evidence="5">
    <location>
        <begin position="327"/>
        <end position="354"/>
    </location>
</feature>
<dbReference type="GO" id="GO:0006999">
    <property type="term" value="P:nuclear pore organization"/>
    <property type="evidence" value="ECO:0007669"/>
    <property type="project" value="TreeGrafter"/>
</dbReference>
<evidence type="ECO:0000259" key="7">
    <source>
        <dbReference type="Pfam" id="PF13874"/>
    </source>
</evidence>
<feature type="region of interest" description="Disordered" evidence="6">
    <location>
        <begin position="1"/>
        <end position="241"/>
    </location>
</feature>
<feature type="compositionally biased region" description="Polar residues" evidence="6">
    <location>
        <begin position="201"/>
        <end position="234"/>
    </location>
</feature>
<keyword evidence="3" id="KW-0811">Translocation</keyword>
<evidence type="ECO:0000256" key="2">
    <source>
        <dbReference type="ARBA" id="ARBA00022448"/>
    </source>
</evidence>
<sequence>MAFSFGKTPSTGSTPSLFGNTGSSAPGAQTGSQPGQSGFSFGGSGSGGLFGAKPAESKPAGSLFGQPAQSGQQNSLFGQNTSSGQTGQQQGGLFGQNTSQSAQGGNLFGQQQQQQQPSGGLFGQSSSQNNQTGQQSSLFGQPTGQNTTSGQQPSLFGQSNTQNTSSGQQTSLFGAPGGQAAQPAQQSSLFGQSQSQPSGLNTQPSLFGQSTTQSKPGLFGQSTSAPAQPANTATGAPDAKLGAPLNTQLEQIRASWDTSNLATCQFQHYLYNRASDPQALQQLTVRRPDAVGPMHDALWAKAMQENPEPDRLYPVLAVGFGDLRSRVQAQESEAARQHNKLAELSKQLSALQQKHDLSNTIRTQSAMLMQSRIHQRLLALVKDGATLIPALRNQSLTASEDQLLAVLEECDAQLNGAASAYPDAAPQQRLLRAQVNELWAQLGVVRAKREALASQGRVDSGNTEWAIVDEANFEELTSILASLQQGLLHLTNTLSADTKALNMVCDGLTGVPLVGIRNR</sequence>
<gene>
    <name evidence="8" type="ORF">MOBT1_001234</name>
</gene>
<dbReference type="InterPro" id="IPR025712">
    <property type="entry name" value="Nup54_alpha-helical_dom"/>
</dbReference>
<feature type="compositionally biased region" description="Polar residues" evidence="6">
    <location>
        <begin position="138"/>
        <end position="156"/>
    </location>
</feature>
<reference evidence="8" key="1">
    <citation type="submission" date="2023-03" db="EMBL/GenBank/DDBJ databases">
        <title>Mating type loci evolution in Malassezia.</title>
        <authorList>
            <person name="Coelho M.A."/>
        </authorList>
    </citation>
    <scope>NUCLEOTIDE SEQUENCE</scope>
    <source>
        <strain evidence="8">CBS 7876</strain>
    </source>
</reference>
<dbReference type="PANTHER" id="PTHR13000:SF0">
    <property type="entry name" value="NUCLEOPORIN P54"/>
    <property type="match status" value="1"/>
</dbReference>
<comment type="subcellular location">
    <subcellularLocation>
        <location evidence="1">Nucleus</location>
        <location evidence="1">Nuclear pore complex</location>
    </subcellularLocation>
</comment>
<dbReference type="Proteomes" id="UP001214603">
    <property type="component" value="Chromosome 2"/>
</dbReference>
<dbReference type="GO" id="GO:0044613">
    <property type="term" value="C:nuclear pore central transport channel"/>
    <property type="evidence" value="ECO:0007669"/>
    <property type="project" value="TreeGrafter"/>
</dbReference>
<dbReference type="InterPro" id="IPR024864">
    <property type="entry name" value="Nup54/Nup57/Nup44"/>
</dbReference>
<protein>
    <recommendedName>
        <fullName evidence="7">Nucleoporin Nup54 alpha-helical domain-containing protein</fullName>
    </recommendedName>
</protein>
<keyword evidence="3" id="KW-0509">mRNA transport</keyword>
<name>A0AAF0DZS4_9BASI</name>
<feature type="compositionally biased region" description="Polar residues" evidence="6">
    <location>
        <begin position="7"/>
        <end position="27"/>
    </location>
</feature>
<dbReference type="PANTHER" id="PTHR13000">
    <property type="entry name" value="NUCLEOPORIN P54"/>
    <property type="match status" value="1"/>
</dbReference>
<feature type="domain" description="Nucleoporin Nup54 alpha-helical" evidence="7">
    <location>
        <begin position="294"/>
        <end position="442"/>
    </location>
</feature>
<dbReference type="AlphaFoldDB" id="A0AAF0DZS4"/>
<keyword evidence="4" id="KW-0539">Nucleus</keyword>
<organism evidence="8 9">
    <name type="scientific">Malassezia obtusa</name>
    <dbReference type="NCBI Taxonomy" id="76774"/>
    <lineage>
        <taxon>Eukaryota</taxon>
        <taxon>Fungi</taxon>
        <taxon>Dikarya</taxon>
        <taxon>Basidiomycota</taxon>
        <taxon>Ustilaginomycotina</taxon>
        <taxon>Malasseziomycetes</taxon>
        <taxon>Malasseziales</taxon>
        <taxon>Malasseziaceae</taxon>
        <taxon>Malassezia</taxon>
    </lineage>
</organism>
<evidence type="ECO:0000313" key="8">
    <source>
        <dbReference type="EMBL" id="WFD02550.1"/>
    </source>
</evidence>
<keyword evidence="3" id="KW-0653">Protein transport</keyword>
<feature type="compositionally biased region" description="Polar residues" evidence="6">
    <location>
        <begin position="67"/>
        <end position="76"/>
    </location>
</feature>
<feature type="compositionally biased region" description="Low complexity" evidence="6">
    <location>
        <begin position="77"/>
        <end position="88"/>
    </location>
</feature>
<evidence type="ECO:0000313" key="9">
    <source>
        <dbReference type="Proteomes" id="UP001214603"/>
    </source>
</evidence>
<dbReference type="GO" id="GO:0006607">
    <property type="term" value="P:NLS-bearing protein import into nucleus"/>
    <property type="evidence" value="ECO:0007669"/>
    <property type="project" value="TreeGrafter"/>
</dbReference>
<accession>A0AAF0DZS4</accession>
<proteinExistence type="predicted"/>
<evidence type="ECO:0000256" key="3">
    <source>
        <dbReference type="ARBA" id="ARBA00023132"/>
    </source>
</evidence>
<dbReference type="Pfam" id="PF13874">
    <property type="entry name" value="Nup54"/>
    <property type="match status" value="1"/>
</dbReference>
<keyword evidence="5" id="KW-0175">Coiled coil</keyword>
<feature type="compositionally biased region" description="Gly residues" evidence="6">
    <location>
        <begin position="40"/>
        <end position="50"/>
    </location>
</feature>